<dbReference type="Gene3D" id="1.10.10.10">
    <property type="entry name" value="Winged helix-like DNA-binding domain superfamily/Winged helix DNA-binding domain"/>
    <property type="match status" value="1"/>
</dbReference>
<name>A0A6B3NX75_9PSED</name>
<dbReference type="GO" id="GO:0016987">
    <property type="term" value="F:sigma factor activity"/>
    <property type="evidence" value="ECO:0007669"/>
    <property type="project" value="UniProtKB-KW"/>
</dbReference>
<evidence type="ECO:0000313" key="7">
    <source>
        <dbReference type="EMBL" id="NER66679.1"/>
    </source>
</evidence>
<dbReference type="NCBIfam" id="TIGR02937">
    <property type="entry name" value="sigma70-ECF"/>
    <property type="match status" value="1"/>
</dbReference>
<dbReference type="EMBL" id="JAAHBU010000562">
    <property type="protein sequence ID" value="NER66679.1"/>
    <property type="molecule type" value="Genomic_DNA"/>
</dbReference>
<feature type="domain" description="RNA polymerase sigma factor 70 region 4 type 2" evidence="6">
    <location>
        <begin position="109"/>
        <end position="162"/>
    </location>
</feature>
<evidence type="ECO:0000259" key="5">
    <source>
        <dbReference type="Pfam" id="PF04542"/>
    </source>
</evidence>
<evidence type="ECO:0000256" key="2">
    <source>
        <dbReference type="ARBA" id="ARBA00023015"/>
    </source>
</evidence>
<dbReference type="AlphaFoldDB" id="A0A6B3NX75"/>
<dbReference type="InterPro" id="IPR039425">
    <property type="entry name" value="RNA_pol_sigma-70-like"/>
</dbReference>
<dbReference type="RefSeq" id="WP_163951133.1">
    <property type="nucleotide sequence ID" value="NZ_JAAHBU010000562.1"/>
</dbReference>
<dbReference type="Proteomes" id="UP000482634">
    <property type="component" value="Unassembled WGS sequence"/>
</dbReference>
<keyword evidence="2" id="KW-0805">Transcription regulation</keyword>
<dbReference type="PANTHER" id="PTHR43133">
    <property type="entry name" value="RNA POLYMERASE ECF-TYPE SIGMA FACTO"/>
    <property type="match status" value="1"/>
</dbReference>
<feature type="domain" description="RNA polymerase sigma-70 region 2" evidence="5">
    <location>
        <begin position="8"/>
        <end position="78"/>
    </location>
</feature>
<evidence type="ECO:0000256" key="3">
    <source>
        <dbReference type="ARBA" id="ARBA00023082"/>
    </source>
</evidence>
<organism evidence="7 8">
    <name type="scientific">Pseudomonas brassicae</name>
    <dbReference type="NCBI Taxonomy" id="2708063"/>
    <lineage>
        <taxon>Bacteria</taxon>
        <taxon>Pseudomonadati</taxon>
        <taxon>Pseudomonadota</taxon>
        <taxon>Gammaproteobacteria</taxon>
        <taxon>Pseudomonadales</taxon>
        <taxon>Pseudomonadaceae</taxon>
        <taxon>Pseudomonas</taxon>
    </lineage>
</organism>
<accession>A0A6B3NX75</accession>
<evidence type="ECO:0000256" key="4">
    <source>
        <dbReference type="ARBA" id="ARBA00023163"/>
    </source>
</evidence>
<dbReference type="SUPFAM" id="SSF88659">
    <property type="entry name" value="Sigma3 and sigma4 domains of RNA polymerase sigma factors"/>
    <property type="match status" value="1"/>
</dbReference>
<keyword evidence="3" id="KW-0731">Sigma factor</keyword>
<dbReference type="GO" id="GO:0006352">
    <property type="term" value="P:DNA-templated transcription initiation"/>
    <property type="evidence" value="ECO:0007669"/>
    <property type="project" value="InterPro"/>
</dbReference>
<dbReference type="Pfam" id="PF08281">
    <property type="entry name" value="Sigma70_r4_2"/>
    <property type="match status" value="1"/>
</dbReference>
<dbReference type="SUPFAM" id="SSF88946">
    <property type="entry name" value="Sigma2 domain of RNA polymerase sigma factors"/>
    <property type="match status" value="1"/>
</dbReference>
<dbReference type="InterPro" id="IPR013325">
    <property type="entry name" value="RNA_pol_sigma_r2"/>
</dbReference>
<keyword evidence="4" id="KW-0804">Transcription</keyword>
<dbReference type="InterPro" id="IPR014284">
    <property type="entry name" value="RNA_pol_sigma-70_dom"/>
</dbReference>
<comment type="similarity">
    <text evidence="1">Belongs to the sigma-70 factor family. ECF subfamily.</text>
</comment>
<reference evidence="7 8" key="1">
    <citation type="submission" date="2020-02" db="EMBL/GenBank/DDBJ databases">
        <title>Broccoli isolated Pseudomonas sp.</title>
        <authorList>
            <person name="Fujikawa T."/>
            <person name="Sawada H."/>
        </authorList>
    </citation>
    <scope>NUCLEOTIDE SEQUENCE [LARGE SCALE GENOMIC DNA]</scope>
    <source>
        <strain evidence="7 8">MAFF212427</strain>
    </source>
</reference>
<dbReference type="Gene3D" id="1.10.1740.10">
    <property type="match status" value="1"/>
</dbReference>
<sequence>MAEDLDQLFRLYHRELQQIAYHRVGDRQMAADLTQDTFVRYAGLSHGAVPAPHIDNPRFFLMRILRNLVIDMGRSVSRRGEHIALHDVDDYLLDPSAGPERQFELRRQLECLHLALNELPPLCREALLLNRLEGLSHQAIAERQGVSASMVCKHIMRALRHCIRRLGLLDE</sequence>
<dbReference type="InterPro" id="IPR007627">
    <property type="entry name" value="RNA_pol_sigma70_r2"/>
</dbReference>
<comment type="caution">
    <text evidence="7">The sequence shown here is derived from an EMBL/GenBank/DDBJ whole genome shotgun (WGS) entry which is preliminary data.</text>
</comment>
<evidence type="ECO:0000259" key="6">
    <source>
        <dbReference type="Pfam" id="PF08281"/>
    </source>
</evidence>
<dbReference type="PANTHER" id="PTHR43133:SF63">
    <property type="entry name" value="RNA POLYMERASE SIGMA FACTOR FECI-RELATED"/>
    <property type="match status" value="1"/>
</dbReference>
<evidence type="ECO:0000256" key="1">
    <source>
        <dbReference type="ARBA" id="ARBA00010641"/>
    </source>
</evidence>
<gene>
    <name evidence="7" type="ORF">G3436_26010</name>
</gene>
<proteinExistence type="inferred from homology"/>
<dbReference type="GO" id="GO:0003677">
    <property type="term" value="F:DNA binding"/>
    <property type="evidence" value="ECO:0007669"/>
    <property type="project" value="InterPro"/>
</dbReference>
<dbReference type="InterPro" id="IPR013249">
    <property type="entry name" value="RNA_pol_sigma70_r4_t2"/>
</dbReference>
<protein>
    <submittedName>
        <fullName evidence="7">Sigma-70 family RNA polymerase sigma factor</fullName>
    </submittedName>
</protein>
<dbReference type="InterPro" id="IPR013324">
    <property type="entry name" value="RNA_pol_sigma_r3/r4-like"/>
</dbReference>
<keyword evidence="8" id="KW-1185">Reference proteome</keyword>
<dbReference type="InterPro" id="IPR036388">
    <property type="entry name" value="WH-like_DNA-bd_sf"/>
</dbReference>
<evidence type="ECO:0000313" key="8">
    <source>
        <dbReference type="Proteomes" id="UP000482634"/>
    </source>
</evidence>
<dbReference type="Pfam" id="PF04542">
    <property type="entry name" value="Sigma70_r2"/>
    <property type="match status" value="1"/>
</dbReference>